<dbReference type="Proteomes" id="UP000006038">
    <property type="component" value="Chromosome 1"/>
</dbReference>
<feature type="domain" description="No apical meristem-associated C-terminal" evidence="2">
    <location>
        <begin position="89"/>
        <end position="231"/>
    </location>
</feature>
<dbReference type="AlphaFoldDB" id="J3L598"/>
<evidence type="ECO:0000313" key="3">
    <source>
        <dbReference type="EnsemblPlants" id="OB01G44040.1"/>
    </source>
</evidence>
<protein>
    <recommendedName>
        <fullName evidence="2">No apical meristem-associated C-terminal domain-containing protein</fullName>
    </recommendedName>
</protein>
<dbReference type="Pfam" id="PF14303">
    <property type="entry name" value="NAM-associated"/>
    <property type="match status" value="1"/>
</dbReference>
<dbReference type="EnsemblPlants" id="OB01G44040.1">
    <property type="protein sequence ID" value="OB01G44040.1"/>
    <property type="gene ID" value="OB01G44040"/>
</dbReference>
<keyword evidence="4" id="KW-1185">Reference proteome</keyword>
<dbReference type="InterPro" id="IPR029466">
    <property type="entry name" value="NAM-associated_C"/>
</dbReference>
<organism evidence="3">
    <name type="scientific">Oryza brachyantha</name>
    <name type="common">malo sina</name>
    <dbReference type="NCBI Taxonomy" id="4533"/>
    <lineage>
        <taxon>Eukaryota</taxon>
        <taxon>Viridiplantae</taxon>
        <taxon>Streptophyta</taxon>
        <taxon>Embryophyta</taxon>
        <taxon>Tracheophyta</taxon>
        <taxon>Spermatophyta</taxon>
        <taxon>Magnoliopsida</taxon>
        <taxon>Liliopsida</taxon>
        <taxon>Poales</taxon>
        <taxon>Poaceae</taxon>
        <taxon>BOP clade</taxon>
        <taxon>Oryzoideae</taxon>
        <taxon>Oryzeae</taxon>
        <taxon>Oryzinae</taxon>
        <taxon>Oryza</taxon>
    </lineage>
</organism>
<dbReference type="PANTHER" id="PTHR45125:SF3">
    <property type="entry name" value="NO-APICAL-MERISTEM-ASSOCIATED CARBOXY-TERMINAL DOMAIN PROTEIN"/>
    <property type="match status" value="1"/>
</dbReference>
<name>J3L598_ORYBR</name>
<evidence type="ECO:0000313" key="4">
    <source>
        <dbReference type="Proteomes" id="UP000006038"/>
    </source>
</evidence>
<reference evidence="3" key="2">
    <citation type="submission" date="2013-04" db="UniProtKB">
        <authorList>
            <consortium name="EnsemblPlants"/>
        </authorList>
    </citation>
    <scope>IDENTIFICATION</scope>
</reference>
<reference evidence="3" key="1">
    <citation type="journal article" date="2013" name="Nat. Commun.">
        <title>Whole-genome sequencing of Oryza brachyantha reveals mechanisms underlying Oryza genome evolution.</title>
        <authorList>
            <person name="Chen J."/>
            <person name="Huang Q."/>
            <person name="Gao D."/>
            <person name="Wang J."/>
            <person name="Lang Y."/>
            <person name="Liu T."/>
            <person name="Li B."/>
            <person name="Bai Z."/>
            <person name="Luis Goicoechea J."/>
            <person name="Liang C."/>
            <person name="Chen C."/>
            <person name="Zhang W."/>
            <person name="Sun S."/>
            <person name="Liao Y."/>
            <person name="Zhang X."/>
            <person name="Yang L."/>
            <person name="Song C."/>
            <person name="Wang M."/>
            <person name="Shi J."/>
            <person name="Liu G."/>
            <person name="Liu J."/>
            <person name="Zhou H."/>
            <person name="Zhou W."/>
            <person name="Yu Q."/>
            <person name="An N."/>
            <person name="Chen Y."/>
            <person name="Cai Q."/>
            <person name="Wang B."/>
            <person name="Liu B."/>
            <person name="Min J."/>
            <person name="Huang Y."/>
            <person name="Wu H."/>
            <person name="Li Z."/>
            <person name="Zhang Y."/>
            <person name="Yin Y."/>
            <person name="Song W."/>
            <person name="Jiang J."/>
            <person name="Jackson S.A."/>
            <person name="Wing R.A."/>
            <person name="Wang J."/>
            <person name="Chen M."/>
        </authorList>
    </citation>
    <scope>NUCLEOTIDE SEQUENCE [LARGE SCALE GENOMIC DNA]</scope>
    <source>
        <strain evidence="3">cv. IRGC 101232</strain>
    </source>
</reference>
<dbReference type="OMA" id="WEDEMIK"/>
<dbReference type="Gramene" id="OB01G44040.1">
    <property type="protein sequence ID" value="OB01G44040.1"/>
    <property type="gene ID" value="OB01G44040"/>
</dbReference>
<dbReference type="PANTHER" id="PTHR45125">
    <property type="entry name" value="F21J9.4-RELATED"/>
    <property type="match status" value="1"/>
</dbReference>
<accession>J3L598</accession>
<dbReference type="eggNOG" id="ENOG502S88Z">
    <property type="taxonomic scope" value="Eukaryota"/>
</dbReference>
<evidence type="ECO:0000259" key="2">
    <source>
        <dbReference type="Pfam" id="PF14303"/>
    </source>
</evidence>
<dbReference type="STRING" id="4533.J3L598"/>
<evidence type="ECO:0000256" key="1">
    <source>
        <dbReference type="SAM" id="MobiDB-lite"/>
    </source>
</evidence>
<feature type="region of interest" description="Disordered" evidence="1">
    <location>
        <begin position="133"/>
        <end position="167"/>
    </location>
</feature>
<proteinExistence type="predicted"/>
<dbReference type="HOGENOM" id="CLU_012390_3_0_1"/>
<sequence>MGMDPIQEVDQSHGTFSRRIHEYFHANKTFESTRTENSLMNRWFTILHDVTLFCGCVSRIEARNQSGSRVDDKIAKACALFKAEDKKHKKFTLMHCWNILKDKPKWMEKGKEVGCAKKTSNKKQKTVANSCIELDPPAAPPASGSDSQLSGRPEGKKKEKQKLRQRSTVEAVDYLMAKKKEADHDKELKKEERCNKVFALQEERIKLEKEKFEFQRQQEEDRILGLNLSTMN</sequence>